<keyword evidence="2" id="KW-1185">Reference proteome</keyword>
<evidence type="ECO:0000313" key="1">
    <source>
        <dbReference type="EMBL" id="MDJ1158153.1"/>
    </source>
</evidence>
<dbReference type="Proteomes" id="UP001321492">
    <property type="component" value="Unassembled WGS sequence"/>
</dbReference>
<dbReference type="RefSeq" id="WP_283740154.1">
    <property type="nucleotide sequence ID" value="NZ_JASJEV010000004.1"/>
</dbReference>
<proteinExistence type="predicted"/>
<protein>
    <submittedName>
        <fullName evidence="1">DUF2849 domain-containing protein</fullName>
    </submittedName>
</protein>
<dbReference type="InterPro" id="IPR021270">
    <property type="entry name" value="DUF2849"/>
</dbReference>
<accession>A0ABT7AFP4</accession>
<comment type="caution">
    <text evidence="1">The sequence shown here is derived from an EMBL/GenBank/DDBJ whole genome shotgun (WGS) entry which is preliminary data.</text>
</comment>
<name>A0ABT7AFP4_9HYPH</name>
<reference evidence="1 2" key="1">
    <citation type="submission" date="2023-05" db="EMBL/GenBank/DDBJ databases">
        <title>Chelatococcus sp. nov., a moderately thermophilic bacterium isolated from hot spring microbial mat.</title>
        <authorList>
            <person name="Hu C.-J."/>
            <person name="Li W.-J."/>
        </authorList>
    </citation>
    <scope>NUCLEOTIDE SEQUENCE [LARGE SCALE GENOMIC DNA]</scope>
    <source>
        <strain evidence="1 2">SYSU G07232</strain>
    </source>
</reference>
<organism evidence="1 2">
    <name type="scientific">Chelatococcus albus</name>
    <dbReference type="NCBI Taxonomy" id="3047466"/>
    <lineage>
        <taxon>Bacteria</taxon>
        <taxon>Pseudomonadati</taxon>
        <taxon>Pseudomonadota</taxon>
        <taxon>Alphaproteobacteria</taxon>
        <taxon>Hyphomicrobiales</taxon>
        <taxon>Chelatococcaceae</taxon>
        <taxon>Chelatococcus</taxon>
    </lineage>
</organism>
<sequence length="108" mass="11473">MKKDAKGAGPQVVTANALESGLVVFRAPDGRWVRAIDEAQLVRGREEAAVLLDAATADAARNIVVEPYLVDVREEDGRIMPVLLREAIRAAGGPTIVEVSAYLHAAAI</sequence>
<dbReference type="EMBL" id="JASJEV010000004">
    <property type="protein sequence ID" value="MDJ1158153.1"/>
    <property type="molecule type" value="Genomic_DNA"/>
</dbReference>
<gene>
    <name evidence="1" type="ORF">QNA08_07900</name>
</gene>
<dbReference type="Pfam" id="PF11011">
    <property type="entry name" value="DUF2849"/>
    <property type="match status" value="1"/>
</dbReference>
<evidence type="ECO:0000313" key="2">
    <source>
        <dbReference type="Proteomes" id="UP001321492"/>
    </source>
</evidence>